<accession>A0A3B0ZBF0</accession>
<proteinExistence type="predicted"/>
<dbReference type="InterPro" id="IPR036873">
    <property type="entry name" value="Rhodanese-like_dom_sf"/>
</dbReference>
<dbReference type="PROSITE" id="PS50206">
    <property type="entry name" value="RHODANESE_3"/>
    <property type="match status" value="1"/>
</dbReference>
<dbReference type="PANTHER" id="PTHR43031:SF1">
    <property type="entry name" value="PYRIDINE NUCLEOTIDE-DISULPHIDE OXIDOREDUCTASE"/>
    <property type="match status" value="1"/>
</dbReference>
<name>A0A3B0ZBF0_9ZZZZ</name>
<feature type="domain" description="Rhodanese" evidence="1">
    <location>
        <begin position="28"/>
        <end position="126"/>
    </location>
</feature>
<dbReference type="AlphaFoldDB" id="A0A3B0ZBF0"/>
<gene>
    <name evidence="2" type="ORF">MNBD_GAMMA13-1856</name>
</gene>
<dbReference type="SUPFAM" id="SSF52821">
    <property type="entry name" value="Rhodanese/Cell cycle control phosphatase"/>
    <property type="match status" value="1"/>
</dbReference>
<dbReference type="EMBL" id="UOFK01000163">
    <property type="protein sequence ID" value="VAW78714.1"/>
    <property type="molecule type" value="Genomic_DNA"/>
</dbReference>
<sequence length="131" mass="14407">MSLMDFVKAAKANIKEVSPEQLQQMNETAQDLLILDVREASEHEQGHIKGAMLVPRGILEASADPQYPKHVPALSAARQRPVAIYCATGGRSALAANTLQMMGFSDVVSVEGGFVRWSQENRPIEKEARYI</sequence>
<protein>
    <recommendedName>
        <fullName evidence="1">Rhodanese domain-containing protein</fullName>
    </recommendedName>
</protein>
<dbReference type="InterPro" id="IPR050229">
    <property type="entry name" value="GlpE_sulfurtransferase"/>
</dbReference>
<evidence type="ECO:0000313" key="2">
    <source>
        <dbReference type="EMBL" id="VAW78714.1"/>
    </source>
</evidence>
<dbReference type="Gene3D" id="3.40.250.10">
    <property type="entry name" value="Rhodanese-like domain"/>
    <property type="match status" value="1"/>
</dbReference>
<evidence type="ECO:0000259" key="1">
    <source>
        <dbReference type="PROSITE" id="PS50206"/>
    </source>
</evidence>
<dbReference type="Pfam" id="PF00581">
    <property type="entry name" value="Rhodanese"/>
    <property type="match status" value="1"/>
</dbReference>
<dbReference type="InterPro" id="IPR001763">
    <property type="entry name" value="Rhodanese-like_dom"/>
</dbReference>
<reference evidence="2" key="1">
    <citation type="submission" date="2018-06" db="EMBL/GenBank/DDBJ databases">
        <authorList>
            <person name="Zhirakovskaya E."/>
        </authorList>
    </citation>
    <scope>NUCLEOTIDE SEQUENCE</scope>
</reference>
<organism evidence="2">
    <name type="scientific">hydrothermal vent metagenome</name>
    <dbReference type="NCBI Taxonomy" id="652676"/>
    <lineage>
        <taxon>unclassified sequences</taxon>
        <taxon>metagenomes</taxon>
        <taxon>ecological metagenomes</taxon>
    </lineage>
</organism>
<dbReference type="PANTHER" id="PTHR43031">
    <property type="entry name" value="FAD-DEPENDENT OXIDOREDUCTASE"/>
    <property type="match status" value="1"/>
</dbReference>
<dbReference type="SMART" id="SM00450">
    <property type="entry name" value="RHOD"/>
    <property type="match status" value="1"/>
</dbReference>